<dbReference type="STRING" id="487685.SAMN04488696_1346"/>
<evidence type="ECO:0000256" key="2">
    <source>
        <dbReference type="ARBA" id="ARBA00022692"/>
    </source>
</evidence>
<dbReference type="GO" id="GO:0016020">
    <property type="term" value="C:membrane"/>
    <property type="evidence" value="ECO:0007669"/>
    <property type="project" value="UniProtKB-SubCell"/>
</dbReference>
<comment type="subcellular location">
    <subcellularLocation>
        <location evidence="1">Membrane</location>
        <topology evidence="1">Multi-pass membrane protein</topology>
    </subcellularLocation>
</comment>
<dbReference type="RefSeq" id="WP_091935628.1">
    <property type="nucleotide sequence ID" value="NZ_FOUJ01000002.1"/>
</dbReference>
<organism evidence="7 8">
    <name type="scientific">Methanolobus profundi</name>
    <dbReference type="NCBI Taxonomy" id="487685"/>
    <lineage>
        <taxon>Archaea</taxon>
        <taxon>Methanobacteriati</taxon>
        <taxon>Methanobacteriota</taxon>
        <taxon>Stenosarchaea group</taxon>
        <taxon>Methanomicrobia</taxon>
        <taxon>Methanosarcinales</taxon>
        <taxon>Methanosarcinaceae</taxon>
        <taxon>Methanolobus</taxon>
    </lineage>
</organism>
<protein>
    <submittedName>
        <fullName evidence="7">TM2 domain-containing membrane protein YozV</fullName>
    </submittedName>
</protein>
<reference evidence="8" key="1">
    <citation type="submission" date="2016-10" db="EMBL/GenBank/DDBJ databases">
        <authorList>
            <person name="Varghese N."/>
            <person name="Submissions S."/>
        </authorList>
    </citation>
    <scope>NUCLEOTIDE SEQUENCE [LARGE SCALE GENOMIC DNA]</scope>
    <source>
        <strain evidence="8">Mob M</strain>
    </source>
</reference>
<evidence type="ECO:0000256" key="4">
    <source>
        <dbReference type="ARBA" id="ARBA00023136"/>
    </source>
</evidence>
<dbReference type="Pfam" id="PF05154">
    <property type="entry name" value="TM2"/>
    <property type="match status" value="1"/>
</dbReference>
<sequence>MESYLSSIDDNKKFCTKCGAIILKEAEVCPQCGVRQPRSYADHSGKSRKDKTAAGLLAIFLGGLGAHKFYLNNSGAGLLYLCFFWTYIPALLGLVEGILFLTMSNEEFDRKYN</sequence>
<evidence type="ECO:0000256" key="5">
    <source>
        <dbReference type="SAM" id="Phobius"/>
    </source>
</evidence>
<gene>
    <name evidence="7" type="ORF">SAMN04488696_1346</name>
</gene>
<keyword evidence="2 5" id="KW-0812">Transmembrane</keyword>
<dbReference type="Proteomes" id="UP000198535">
    <property type="component" value="Unassembled WGS sequence"/>
</dbReference>
<evidence type="ECO:0000256" key="3">
    <source>
        <dbReference type="ARBA" id="ARBA00022989"/>
    </source>
</evidence>
<name>A0A1I4R454_9EURY</name>
<dbReference type="OrthoDB" id="64860at2157"/>
<evidence type="ECO:0000256" key="1">
    <source>
        <dbReference type="ARBA" id="ARBA00004141"/>
    </source>
</evidence>
<feature type="domain" description="TM2" evidence="6">
    <location>
        <begin position="48"/>
        <end position="98"/>
    </location>
</feature>
<accession>A0A1I4R454</accession>
<dbReference type="AlphaFoldDB" id="A0A1I4R454"/>
<dbReference type="EMBL" id="FOUJ01000002">
    <property type="protein sequence ID" value="SFM46915.1"/>
    <property type="molecule type" value="Genomic_DNA"/>
</dbReference>
<keyword evidence="3 5" id="KW-1133">Transmembrane helix</keyword>
<evidence type="ECO:0000313" key="8">
    <source>
        <dbReference type="Proteomes" id="UP000198535"/>
    </source>
</evidence>
<keyword evidence="8" id="KW-1185">Reference proteome</keyword>
<evidence type="ECO:0000313" key="7">
    <source>
        <dbReference type="EMBL" id="SFM46915.1"/>
    </source>
</evidence>
<feature type="transmembrane region" description="Helical" evidence="5">
    <location>
        <begin position="77"/>
        <end position="101"/>
    </location>
</feature>
<proteinExistence type="predicted"/>
<feature type="transmembrane region" description="Helical" evidence="5">
    <location>
        <begin position="53"/>
        <end position="71"/>
    </location>
</feature>
<keyword evidence="4 5" id="KW-0472">Membrane</keyword>
<dbReference type="InterPro" id="IPR007829">
    <property type="entry name" value="TM2"/>
</dbReference>
<evidence type="ECO:0000259" key="6">
    <source>
        <dbReference type="Pfam" id="PF05154"/>
    </source>
</evidence>